<dbReference type="Gene3D" id="1.20.1540.10">
    <property type="entry name" value="Rhomboid-like"/>
    <property type="match status" value="1"/>
</dbReference>
<feature type="transmembrane region" description="Helical" evidence="7">
    <location>
        <begin position="157"/>
        <end position="175"/>
    </location>
</feature>
<feature type="transmembrane region" description="Helical" evidence="7">
    <location>
        <begin position="233"/>
        <end position="255"/>
    </location>
</feature>
<dbReference type="GO" id="GO:0008233">
    <property type="term" value="F:peptidase activity"/>
    <property type="evidence" value="ECO:0007669"/>
    <property type="project" value="UniProtKB-KW"/>
</dbReference>
<protein>
    <submittedName>
        <fullName evidence="9">Rhomboid family intramembrane serine protease</fullName>
        <ecNumber evidence="9">3.4.21.-</ecNumber>
    </submittedName>
</protein>
<feature type="transmembrane region" description="Helical" evidence="7">
    <location>
        <begin position="267"/>
        <end position="293"/>
    </location>
</feature>
<evidence type="ECO:0000256" key="1">
    <source>
        <dbReference type="ARBA" id="ARBA00004141"/>
    </source>
</evidence>
<keyword evidence="9" id="KW-0645">Protease</keyword>
<dbReference type="EMBL" id="JAZDUF010000004">
    <property type="protein sequence ID" value="MEE3851885.1"/>
    <property type="molecule type" value="Genomic_DNA"/>
</dbReference>
<feature type="transmembrane region" description="Helical" evidence="7">
    <location>
        <begin position="208"/>
        <end position="227"/>
    </location>
</feature>
<accession>A0ABU7MFS8</accession>
<evidence type="ECO:0000256" key="6">
    <source>
        <dbReference type="ARBA" id="ARBA00023136"/>
    </source>
</evidence>
<dbReference type="InterPro" id="IPR050925">
    <property type="entry name" value="Rhomboid_protease_S54"/>
</dbReference>
<dbReference type="InterPro" id="IPR022764">
    <property type="entry name" value="Peptidase_S54_rhomboid_dom"/>
</dbReference>
<organism evidence="9 10">
    <name type="scientific">Gordonia sesuvii</name>
    <dbReference type="NCBI Taxonomy" id="3116777"/>
    <lineage>
        <taxon>Bacteria</taxon>
        <taxon>Bacillati</taxon>
        <taxon>Actinomycetota</taxon>
        <taxon>Actinomycetes</taxon>
        <taxon>Mycobacteriales</taxon>
        <taxon>Gordoniaceae</taxon>
        <taxon>Gordonia</taxon>
    </lineage>
</organism>
<dbReference type="GO" id="GO:0006508">
    <property type="term" value="P:proteolysis"/>
    <property type="evidence" value="ECO:0007669"/>
    <property type="project" value="UniProtKB-KW"/>
</dbReference>
<name>A0ABU7MFS8_9ACTN</name>
<feature type="domain" description="Peptidase S54 rhomboid" evidence="8">
    <location>
        <begin position="116"/>
        <end position="245"/>
    </location>
</feature>
<keyword evidence="4 9" id="KW-0378">Hydrolase</keyword>
<evidence type="ECO:0000256" key="5">
    <source>
        <dbReference type="ARBA" id="ARBA00022989"/>
    </source>
</evidence>
<sequence length="298" mass="31347">MCFRHPDRPTGLACSRCGRPACPECLRPAAVGQHCVECLRNDGVQRSVAAPTFGDRGIRPMVAKPMVGPRPYATYTLIALNLAIFALCAMQAGGFDMLQSPLFLDWALVKPLVADGEYWRLLTAGFLHFSITHVAVNMLSLFILGRDLELAIGIPRYLGVYMTALLGGSAAVMAFGPDVSINAGASGAIYGLMGAVLVVVLKARASPTPVISIIVLNLVLSITVPNISLLAHVGGLVFGAAATAAIIFLPQWLLTPERRTAAASARVGWFAIAALVVMALAVSVVVGMSYGGIRVYVG</sequence>
<dbReference type="SUPFAM" id="SSF144091">
    <property type="entry name" value="Rhomboid-like"/>
    <property type="match status" value="1"/>
</dbReference>
<dbReference type="Pfam" id="PF01694">
    <property type="entry name" value="Rhomboid"/>
    <property type="match status" value="1"/>
</dbReference>
<dbReference type="EC" id="3.4.21.-" evidence="9"/>
<gene>
    <name evidence="9" type="ORF">VZC37_16195</name>
</gene>
<evidence type="ECO:0000313" key="10">
    <source>
        <dbReference type="Proteomes" id="UP001347146"/>
    </source>
</evidence>
<evidence type="ECO:0000313" key="9">
    <source>
        <dbReference type="EMBL" id="MEE3851885.1"/>
    </source>
</evidence>
<feature type="transmembrane region" description="Helical" evidence="7">
    <location>
        <begin position="118"/>
        <end position="145"/>
    </location>
</feature>
<keyword evidence="5 7" id="KW-1133">Transmembrane helix</keyword>
<dbReference type="InterPro" id="IPR035952">
    <property type="entry name" value="Rhomboid-like_sf"/>
</dbReference>
<evidence type="ECO:0000256" key="4">
    <source>
        <dbReference type="ARBA" id="ARBA00022801"/>
    </source>
</evidence>
<feature type="transmembrane region" description="Helical" evidence="7">
    <location>
        <begin position="181"/>
        <end position="201"/>
    </location>
</feature>
<evidence type="ECO:0000256" key="3">
    <source>
        <dbReference type="ARBA" id="ARBA00022692"/>
    </source>
</evidence>
<dbReference type="Proteomes" id="UP001347146">
    <property type="component" value="Unassembled WGS sequence"/>
</dbReference>
<dbReference type="PANTHER" id="PTHR43731:SF14">
    <property type="entry name" value="PRESENILIN-ASSOCIATED RHOMBOID-LIKE PROTEIN, MITOCHONDRIAL"/>
    <property type="match status" value="1"/>
</dbReference>
<evidence type="ECO:0000259" key="8">
    <source>
        <dbReference type="Pfam" id="PF01694"/>
    </source>
</evidence>
<dbReference type="CDD" id="cd19756">
    <property type="entry name" value="Bbox2"/>
    <property type="match status" value="1"/>
</dbReference>
<feature type="transmembrane region" description="Helical" evidence="7">
    <location>
        <begin position="72"/>
        <end position="98"/>
    </location>
</feature>
<reference evidence="9 10" key="1">
    <citation type="submission" date="2024-01" db="EMBL/GenBank/DDBJ databases">
        <title>Draft genome sequence of Gordonia sp. LSe1-13.</title>
        <authorList>
            <person name="Suphannarot A."/>
            <person name="Mingma R."/>
        </authorList>
    </citation>
    <scope>NUCLEOTIDE SEQUENCE [LARGE SCALE GENOMIC DNA]</scope>
    <source>
        <strain evidence="9 10">LSe1-13</strain>
    </source>
</reference>
<comment type="subcellular location">
    <subcellularLocation>
        <location evidence="1">Membrane</location>
        <topology evidence="1">Multi-pass membrane protein</topology>
    </subcellularLocation>
</comment>
<proteinExistence type="inferred from homology"/>
<evidence type="ECO:0000256" key="7">
    <source>
        <dbReference type="SAM" id="Phobius"/>
    </source>
</evidence>
<dbReference type="PANTHER" id="PTHR43731">
    <property type="entry name" value="RHOMBOID PROTEASE"/>
    <property type="match status" value="1"/>
</dbReference>
<comment type="caution">
    <text evidence="9">The sequence shown here is derived from an EMBL/GenBank/DDBJ whole genome shotgun (WGS) entry which is preliminary data.</text>
</comment>
<keyword evidence="3 7" id="KW-0812">Transmembrane</keyword>
<comment type="similarity">
    <text evidence="2">Belongs to the peptidase S54 family.</text>
</comment>
<keyword evidence="6 7" id="KW-0472">Membrane</keyword>
<evidence type="ECO:0000256" key="2">
    <source>
        <dbReference type="ARBA" id="ARBA00009045"/>
    </source>
</evidence>
<keyword evidence="10" id="KW-1185">Reference proteome</keyword>